<dbReference type="RefSeq" id="XP_013023191.1">
    <property type="nucleotide sequence ID" value="XM_013167737.1"/>
</dbReference>
<organism evidence="3 4">
    <name type="scientific">Schizosaccharomyces cryophilus (strain OY26 / ATCC MYA-4695 / CBS 11777 / NBRC 106824 / NRRL Y48691)</name>
    <name type="common">Fission yeast</name>
    <dbReference type="NCBI Taxonomy" id="653667"/>
    <lineage>
        <taxon>Eukaryota</taxon>
        <taxon>Fungi</taxon>
        <taxon>Dikarya</taxon>
        <taxon>Ascomycota</taxon>
        <taxon>Taphrinomycotina</taxon>
        <taxon>Schizosaccharomycetes</taxon>
        <taxon>Schizosaccharomycetales</taxon>
        <taxon>Schizosaccharomycetaceae</taxon>
        <taxon>Schizosaccharomyces</taxon>
    </lineage>
</organism>
<dbReference type="GeneID" id="25034560"/>
<accession>S9W148</accession>
<dbReference type="InterPro" id="IPR013903">
    <property type="entry name" value="Meiotic_expression"/>
</dbReference>
<comment type="similarity">
    <text evidence="1">Belongs to the UPF0300 family.</text>
</comment>
<keyword evidence="4" id="KW-1185">Reference proteome</keyword>
<dbReference type="OrthoDB" id="5345500at2759"/>
<name>S9W148_SCHCR</name>
<dbReference type="AlphaFoldDB" id="S9W148"/>
<dbReference type="EMBL" id="KE546990">
    <property type="protein sequence ID" value="EPY51805.1"/>
    <property type="molecule type" value="Genomic_DNA"/>
</dbReference>
<gene>
    <name evidence="3" type="ORF">SPOG_00228</name>
</gene>
<feature type="region of interest" description="Disordered" evidence="2">
    <location>
        <begin position="484"/>
        <end position="507"/>
    </location>
</feature>
<dbReference type="OMA" id="LLESCYC"/>
<evidence type="ECO:0000256" key="1">
    <source>
        <dbReference type="ARBA" id="ARBA00006688"/>
    </source>
</evidence>
<reference evidence="3 4" key="1">
    <citation type="journal article" date="2011" name="Science">
        <title>Comparative functional genomics of the fission yeasts.</title>
        <authorList>
            <person name="Rhind N."/>
            <person name="Chen Z."/>
            <person name="Yassour M."/>
            <person name="Thompson D.A."/>
            <person name="Haas B.J."/>
            <person name="Habib N."/>
            <person name="Wapinski I."/>
            <person name="Roy S."/>
            <person name="Lin M.F."/>
            <person name="Heiman D.I."/>
            <person name="Young S.K."/>
            <person name="Furuya K."/>
            <person name="Guo Y."/>
            <person name="Pidoux A."/>
            <person name="Chen H.M."/>
            <person name="Robbertse B."/>
            <person name="Goldberg J.M."/>
            <person name="Aoki K."/>
            <person name="Bayne E.H."/>
            <person name="Berlin A.M."/>
            <person name="Desjardins C.A."/>
            <person name="Dobbs E."/>
            <person name="Dukaj L."/>
            <person name="Fan L."/>
            <person name="FitzGerald M.G."/>
            <person name="French C."/>
            <person name="Gujja S."/>
            <person name="Hansen K."/>
            <person name="Keifenheim D."/>
            <person name="Levin J.Z."/>
            <person name="Mosher R.A."/>
            <person name="Mueller C.A."/>
            <person name="Pfiffner J."/>
            <person name="Priest M."/>
            <person name="Russ C."/>
            <person name="Smialowska A."/>
            <person name="Swoboda P."/>
            <person name="Sykes S.M."/>
            <person name="Vaughn M."/>
            <person name="Vengrova S."/>
            <person name="Yoder R."/>
            <person name="Zeng Q."/>
            <person name="Allshire R."/>
            <person name="Baulcombe D."/>
            <person name="Birren B.W."/>
            <person name="Brown W."/>
            <person name="Ekwall K."/>
            <person name="Kellis M."/>
            <person name="Leatherwood J."/>
            <person name="Levin H."/>
            <person name="Margalit H."/>
            <person name="Martienssen R."/>
            <person name="Nieduszynski C.A."/>
            <person name="Spatafora J.W."/>
            <person name="Friedman N."/>
            <person name="Dalgaard J.Z."/>
            <person name="Baumann P."/>
            <person name="Niki H."/>
            <person name="Regev A."/>
            <person name="Nusbaum C."/>
        </authorList>
    </citation>
    <scope>NUCLEOTIDE SEQUENCE [LARGE SCALE GENOMIC DNA]</scope>
    <source>
        <strain evidence="4">OY26 / ATCC MYA-4695 / CBS 11777 / NBRC 106824 / NRRL Y48691</strain>
    </source>
</reference>
<dbReference type="STRING" id="653667.S9W148"/>
<proteinExistence type="inferred from homology"/>
<sequence>MIESKGKSKIPSHLSKGKEEDRQSAQLSDYDVYPKIQNMSFQRLDKENPNYLKKFQCNVSPRSTTGENSAETIKSVPNNFSLFGMVKSMFNTVGCCLLGQYEEEAWDEFVDESVAYKKYDLTSTGEIKLPSFPVREVPYFQHNVPYDGYLSPLSYQGWIRHLSQNAGVEVSWKKTYCTVMNPFSNGMIYTIPHNDGRILLESCYCEKNLGMSTSPRIMEFMPYRPLVKFNCSKLFNSFENYFRELTEFLLNGRAPLNVLVHHIMLYHYYPTSMKDVLWKAVEVYLDIHCTEDRYCRVQVEAAKRRLGDIRLYLVYPRDIYKFTNSKDWIAVATRGFMSYIQTRNPLCLGSIPVNNKSISELLSYTTSTDCMAWLSLLICAGSNGSRFPLHKYINTKTRIMKSKTSITDFLFSDEDLLFFQDKESITEFKPLQQQLLRELADCDAHTQALHDSSITRAVDASKHQMKGIKFYEQEKTIEETKETHGELQSKRQQLTKQLEPRQPQSQINRISSYSSTITQKGYLTPLLITRVFVQ</sequence>
<dbReference type="Pfam" id="PF08594">
    <property type="entry name" value="UPF0300"/>
    <property type="match status" value="1"/>
</dbReference>
<dbReference type="HOGENOM" id="CLU_038731_0_0_1"/>
<dbReference type="Proteomes" id="UP000015464">
    <property type="component" value="Unassembled WGS sequence"/>
</dbReference>
<evidence type="ECO:0000313" key="4">
    <source>
        <dbReference type="Proteomes" id="UP000015464"/>
    </source>
</evidence>
<feature type="compositionally biased region" description="Polar residues" evidence="2">
    <location>
        <begin position="490"/>
        <end position="507"/>
    </location>
</feature>
<feature type="region of interest" description="Disordered" evidence="2">
    <location>
        <begin position="1"/>
        <end position="29"/>
    </location>
</feature>
<protein>
    <submittedName>
        <fullName evidence="3">Uncharacterized protein</fullName>
    </submittedName>
</protein>
<evidence type="ECO:0000313" key="3">
    <source>
        <dbReference type="EMBL" id="EPY51805.1"/>
    </source>
</evidence>
<evidence type="ECO:0000256" key="2">
    <source>
        <dbReference type="SAM" id="MobiDB-lite"/>
    </source>
</evidence>